<sequence length="226" mass="25201">MSTREWEERGATAVDGEGAHRMIFDIHLDGDGDGGSCPAGYVRASRTVLADVVRRPEDLRVLCEAGFPQGPFRMAPPLAADDCVVETSSVVGLGEVVETAELDFGDLLLFGSVQGWYLFLHLGDGTVHAYPDRMALFVGDFRPVHTDLSSLRHMLELLHRRRLRMKRERTGPVVLSPHGELDRFADGILEEFAGLDPLVFSEEDSRESPWIFFFADLRSGMYDPSY</sequence>
<protein>
    <submittedName>
        <fullName evidence="1">SUKH-4 family immunity protein</fullName>
    </submittedName>
</protein>
<dbReference type="InterPro" id="IPR025851">
    <property type="entry name" value="SUKH-4"/>
</dbReference>
<evidence type="ECO:0000313" key="2">
    <source>
        <dbReference type="Proteomes" id="UP001229952"/>
    </source>
</evidence>
<reference evidence="1 2" key="1">
    <citation type="submission" date="2023-03" db="EMBL/GenBank/DDBJ databases">
        <title>Isolation and description of six Streptomyces strains from soil environments, able to metabolize different microbial glucans.</title>
        <authorList>
            <person name="Widen T."/>
            <person name="Larsbrink J."/>
        </authorList>
    </citation>
    <scope>NUCLEOTIDE SEQUENCE [LARGE SCALE GENOMIC DNA]</scope>
    <source>
        <strain evidence="1 2">Mut2</strain>
    </source>
</reference>
<dbReference type="RefSeq" id="WP_306089394.1">
    <property type="nucleotide sequence ID" value="NZ_CP120992.1"/>
</dbReference>
<proteinExistence type="predicted"/>
<dbReference type="EMBL" id="CP120992">
    <property type="protein sequence ID" value="WLQ42230.1"/>
    <property type="molecule type" value="Genomic_DNA"/>
</dbReference>
<keyword evidence="2" id="KW-1185">Reference proteome</keyword>
<dbReference type="Proteomes" id="UP001229952">
    <property type="component" value="Chromosome"/>
</dbReference>
<dbReference type="Pfam" id="PF14435">
    <property type="entry name" value="SUKH-4"/>
    <property type="match status" value="1"/>
</dbReference>
<organism evidence="1 2">
    <name type="scientific">Streptomyces laculatispora</name>
    <dbReference type="NCBI Taxonomy" id="887464"/>
    <lineage>
        <taxon>Bacteria</taxon>
        <taxon>Bacillati</taxon>
        <taxon>Actinomycetota</taxon>
        <taxon>Actinomycetes</taxon>
        <taxon>Kitasatosporales</taxon>
        <taxon>Streptomycetaceae</taxon>
        <taxon>Streptomyces</taxon>
    </lineage>
</organism>
<name>A0ABY9I5R9_9ACTN</name>
<accession>A0ABY9I5R9</accession>
<evidence type="ECO:0000313" key="1">
    <source>
        <dbReference type="EMBL" id="WLQ42230.1"/>
    </source>
</evidence>
<gene>
    <name evidence="1" type="ORF">P8A22_21080</name>
</gene>